<keyword evidence="5" id="KW-1185">Reference proteome</keyword>
<protein>
    <recommendedName>
        <fullName evidence="6">DUF1570 domain-containing protein</fullName>
    </recommendedName>
</protein>
<keyword evidence="1" id="KW-0732">Signal</keyword>
<comment type="caution">
    <text evidence="3">The sequence shown here is derived from an EMBL/GenBank/DDBJ whole genome shotgun (WGS) entry which is preliminary data.</text>
</comment>
<evidence type="ECO:0000256" key="1">
    <source>
        <dbReference type="SAM" id="SignalP"/>
    </source>
</evidence>
<organism evidence="3 4">
    <name type="scientific">Erythrobacter ramosus</name>
    <dbReference type="NCBI Taxonomy" id="35811"/>
    <lineage>
        <taxon>Bacteria</taxon>
        <taxon>Pseudomonadati</taxon>
        <taxon>Pseudomonadota</taxon>
        <taxon>Alphaproteobacteria</taxon>
        <taxon>Sphingomonadales</taxon>
        <taxon>Erythrobacteraceae</taxon>
        <taxon>Erythrobacter/Porphyrobacter group</taxon>
        <taxon>Erythrobacter</taxon>
    </lineage>
</organism>
<dbReference type="EMBL" id="JACICE010000001">
    <property type="protein sequence ID" value="MBB3774161.1"/>
    <property type="molecule type" value="Genomic_DNA"/>
</dbReference>
<dbReference type="RefSeq" id="WP_160760253.1">
    <property type="nucleotide sequence ID" value="NZ_BAAADZ010000002.1"/>
</dbReference>
<dbReference type="OrthoDB" id="6051500at2"/>
<evidence type="ECO:0000313" key="5">
    <source>
        <dbReference type="Proteomes" id="UP000548685"/>
    </source>
</evidence>
<dbReference type="EMBL" id="WTYB01000001">
    <property type="protein sequence ID" value="MXP38181.1"/>
    <property type="molecule type" value="Genomic_DNA"/>
</dbReference>
<evidence type="ECO:0000313" key="3">
    <source>
        <dbReference type="EMBL" id="MXP38181.1"/>
    </source>
</evidence>
<name>A0A6I4UGA6_9SPHN</name>
<dbReference type="AlphaFoldDB" id="A0A6I4UGA6"/>
<gene>
    <name evidence="2" type="ORF">FHS52_000104</name>
    <name evidence="3" type="ORF">GRI59_06080</name>
</gene>
<proteinExistence type="predicted"/>
<sequence length="364" mass="39353">MAEAVNARAWVAALAVSIGWSTPAAADEATLCAQATRVATDLACAESARGIAMAGTSDRARELLGLAEGGADRFVIHFGRAPLHYAVVEGRSAVTPPETIDALRKAGFPVVLPWLSDAVYREQVERTLRPAITAQMADKPPEQIEAAVAAGLTQQLDPARRAKVAIAAVPHELGHDWFRIGFWPDAALGEGQHYGGPSPDWLDEMSAVLMEPPVIFDERVAEFGKRYQIYRAALEQADDNARALFDLGQFLKEVHPAAAQARAIIDQPSAEEKKSTVRLVTGDGARKIAEGGLRFYLQSAVVSQYLFDRTGDKAVLARVAEAFARGETIEQWLANAEPKGSLPHNLAAMQADWLVWLEARFPPG</sequence>
<reference evidence="3 4" key="1">
    <citation type="submission" date="2019-12" db="EMBL/GenBank/DDBJ databases">
        <title>Genomic-based taxomic classification of the family Erythrobacteraceae.</title>
        <authorList>
            <person name="Xu L."/>
        </authorList>
    </citation>
    <scope>NUCLEOTIDE SEQUENCE [LARGE SCALE GENOMIC DNA]</scope>
    <source>
        <strain evidence="3 4">JCM 10282</strain>
    </source>
</reference>
<reference evidence="2 5" key="2">
    <citation type="submission" date="2020-08" db="EMBL/GenBank/DDBJ databases">
        <title>Genomic Encyclopedia of Type Strains, Phase IV (KMG-IV): sequencing the most valuable type-strain genomes for metagenomic binning, comparative biology and taxonomic classification.</title>
        <authorList>
            <person name="Goeker M."/>
        </authorList>
    </citation>
    <scope>NUCLEOTIDE SEQUENCE [LARGE SCALE GENOMIC DNA]</scope>
    <source>
        <strain evidence="2 5">DSM 8510</strain>
    </source>
</reference>
<feature type="chain" id="PRO_5026057208" description="DUF1570 domain-containing protein" evidence="1">
    <location>
        <begin position="27"/>
        <end position="364"/>
    </location>
</feature>
<evidence type="ECO:0000313" key="2">
    <source>
        <dbReference type="EMBL" id="MBB3774161.1"/>
    </source>
</evidence>
<dbReference type="Proteomes" id="UP000430021">
    <property type="component" value="Unassembled WGS sequence"/>
</dbReference>
<evidence type="ECO:0008006" key="6">
    <source>
        <dbReference type="Google" id="ProtNLM"/>
    </source>
</evidence>
<accession>A0A6I4UGA6</accession>
<evidence type="ECO:0000313" key="4">
    <source>
        <dbReference type="Proteomes" id="UP000430021"/>
    </source>
</evidence>
<dbReference type="Proteomes" id="UP000548685">
    <property type="component" value="Unassembled WGS sequence"/>
</dbReference>
<feature type="signal peptide" evidence="1">
    <location>
        <begin position="1"/>
        <end position="26"/>
    </location>
</feature>